<evidence type="ECO:0000313" key="1">
    <source>
        <dbReference type="EMBL" id="VAW48359.1"/>
    </source>
</evidence>
<organism evidence="1">
    <name type="scientific">hydrothermal vent metagenome</name>
    <dbReference type="NCBI Taxonomy" id="652676"/>
    <lineage>
        <taxon>unclassified sequences</taxon>
        <taxon>metagenomes</taxon>
        <taxon>ecological metagenomes</taxon>
    </lineage>
</organism>
<name>A0A3B0WG34_9ZZZZ</name>
<dbReference type="Gene3D" id="2.160.20.10">
    <property type="entry name" value="Single-stranded right-handed beta-helix, Pectin lyase-like"/>
    <property type="match status" value="1"/>
</dbReference>
<accession>A0A3B0WG34</accession>
<feature type="non-terminal residue" evidence="1">
    <location>
        <position position="275"/>
    </location>
</feature>
<reference evidence="1" key="1">
    <citation type="submission" date="2018-06" db="EMBL/GenBank/DDBJ databases">
        <authorList>
            <person name="Zhirakovskaya E."/>
        </authorList>
    </citation>
    <scope>NUCLEOTIDE SEQUENCE</scope>
</reference>
<protein>
    <submittedName>
        <fullName evidence="1">Uncharacterized protein</fullName>
    </submittedName>
</protein>
<gene>
    <name evidence="1" type="ORF">MNBD_GAMMA03-1820</name>
</gene>
<sequence length="275" mass="29590">MTNRHSIMFFNKLLMAATLLFMAPAAFALIPVLHFSDINSGPKVGLGDGKGSGAIVTIWGNNLGDMQMDSKVYIGGEEAAYVYSWAKADGEKADGTNVNGPADLYTYQRIQAISFSIPATVADGANDIHVVVKDMPSNTLPFVVRDGNIFFVSPNDSDTNDGSFDSPWQTLAHVASGADDRLSPGDIVYATNGVTHTGGGLMVRSLRGTAERPYTIAAYPGATVLIDDPSSRGIHNFSRRSEFWNFSKIRIKTNGNGIHTFKGMRAVGNRISNYS</sequence>
<dbReference type="Gene3D" id="2.60.40.10">
    <property type="entry name" value="Immunoglobulins"/>
    <property type="match status" value="1"/>
</dbReference>
<dbReference type="EMBL" id="UOFC01000204">
    <property type="protein sequence ID" value="VAW48359.1"/>
    <property type="molecule type" value="Genomic_DNA"/>
</dbReference>
<dbReference type="InterPro" id="IPR013783">
    <property type="entry name" value="Ig-like_fold"/>
</dbReference>
<dbReference type="InterPro" id="IPR012334">
    <property type="entry name" value="Pectin_lyas_fold"/>
</dbReference>
<proteinExistence type="predicted"/>
<dbReference type="AlphaFoldDB" id="A0A3B0WG34"/>
<dbReference type="SUPFAM" id="SSF51126">
    <property type="entry name" value="Pectin lyase-like"/>
    <property type="match status" value="1"/>
</dbReference>
<dbReference type="InterPro" id="IPR011050">
    <property type="entry name" value="Pectin_lyase_fold/virulence"/>
</dbReference>